<protein>
    <submittedName>
        <fullName evidence="1">Uncharacterized protein</fullName>
    </submittedName>
</protein>
<organism evidence="1 2">
    <name type="scientific">Ceratodon purpureus</name>
    <name type="common">Fire moss</name>
    <name type="synonym">Dicranum purpureum</name>
    <dbReference type="NCBI Taxonomy" id="3225"/>
    <lineage>
        <taxon>Eukaryota</taxon>
        <taxon>Viridiplantae</taxon>
        <taxon>Streptophyta</taxon>
        <taxon>Embryophyta</taxon>
        <taxon>Bryophyta</taxon>
        <taxon>Bryophytina</taxon>
        <taxon>Bryopsida</taxon>
        <taxon>Dicranidae</taxon>
        <taxon>Pseudoditrichales</taxon>
        <taxon>Ditrichaceae</taxon>
        <taxon>Ceratodon</taxon>
    </lineage>
</organism>
<gene>
    <name evidence="1" type="ORF">KC19_7G073200</name>
</gene>
<accession>A0A8T0H8L0</accession>
<comment type="caution">
    <text evidence="1">The sequence shown here is derived from an EMBL/GenBank/DDBJ whole genome shotgun (WGS) entry which is preliminary data.</text>
</comment>
<name>A0A8T0H8L0_CERPU</name>
<evidence type="ECO:0000313" key="1">
    <source>
        <dbReference type="EMBL" id="KAG0566568.1"/>
    </source>
</evidence>
<proteinExistence type="predicted"/>
<dbReference type="AlphaFoldDB" id="A0A8T0H8L0"/>
<evidence type="ECO:0000313" key="2">
    <source>
        <dbReference type="Proteomes" id="UP000822688"/>
    </source>
</evidence>
<dbReference type="EMBL" id="CM026428">
    <property type="protein sequence ID" value="KAG0566568.1"/>
    <property type="molecule type" value="Genomic_DNA"/>
</dbReference>
<keyword evidence="2" id="KW-1185">Reference proteome</keyword>
<reference evidence="1" key="1">
    <citation type="submission" date="2020-06" db="EMBL/GenBank/DDBJ databases">
        <title>WGS assembly of Ceratodon purpureus strain R40.</title>
        <authorList>
            <person name="Carey S.B."/>
            <person name="Jenkins J."/>
            <person name="Shu S."/>
            <person name="Lovell J.T."/>
            <person name="Sreedasyam A."/>
            <person name="Maumus F."/>
            <person name="Tiley G.P."/>
            <person name="Fernandez-Pozo N."/>
            <person name="Barry K."/>
            <person name="Chen C."/>
            <person name="Wang M."/>
            <person name="Lipzen A."/>
            <person name="Daum C."/>
            <person name="Saski C.A."/>
            <person name="Payton A.C."/>
            <person name="Mcbreen J.C."/>
            <person name="Conrad R.E."/>
            <person name="Kollar L.M."/>
            <person name="Olsson S."/>
            <person name="Huttunen S."/>
            <person name="Landis J.B."/>
            <person name="Wickett N.J."/>
            <person name="Johnson M.G."/>
            <person name="Rensing S.A."/>
            <person name="Grimwood J."/>
            <person name="Schmutz J."/>
            <person name="Mcdaniel S.F."/>
        </authorList>
    </citation>
    <scope>NUCLEOTIDE SEQUENCE</scope>
    <source>
        <strain evidence="1">R40</strain>
    </source>
</reference>
<dbReference type="Proteomes" id="UP000822688">
    <property type="component" value="Chromosome 7"/>
</dbReference>
<sequence>MSIPRRAYLSITTVSHDYHTSIGGVSWRLDAKISIDRTARDSMVVLFARLAAPPTPFNRSPLRILDRSPREDIATRSASLSPLQRYKSHLIPFRVASLVSIPPRPFLSTLCSAWWLHIFLRLCLDRFIASARFDERFCALGFLEQSLLRMGEGGRECRGR</sequence>